<name>X6MNC9_RETFI</name>
<protein>
    <submittedName>
        <fullName evidence="2">Alcohol dehydrogenase</fullName>
    </submittedName>
</protein>
<evidence type="ECO:0000313" key="3">
    <source>
        <dbReference type="Proteomes" id="UP000023152"/>
    </source>
</evidence>
<dbReference type="Gene3D" id="3.20.20.100">
    <property type="entry name" value="NADP-dependent oxidoreductase domain"/>
    <property type="match status" value="1"/>
</dbReference>
<keyword evidence="3" id="KW-1185">Reference proteome</keyword>
<dbReference type="EMBL" id="ASPP01019067">
    <property type="protein sequence ID" value="ETO15498.1"/>
    <property type="molecule type" value="Genomic_DNA"/>
</dbReference>
<dbReference type="PRINTS" id="PR00069">
    <property type="entry name" value="ALDKETRDTASE"/>
</dbReference>
<dbReference type="GO" id="GO:0016491">
    <property type="term" value="F:oxidoreductase activity"/>
    <property type="evidence" value="ECO:0007669"/>
    <property type="project" value="InterPro"/>
</dbReference>
<reference evidence="2 3" key="1">
    <citation type="journal article" date="2013" name="Curr. Biol.">
        <title>The Genome of the Foraminiferan Reticulomyxa filosa.</title>
        <authorList>
            <person name="Glockner G."/>
            <person name="Hulsmann N."/>
            <person name="Schleicher M."/>
            <person name="Noegel A.A."/>
            <person name="Eichinger L."/>
            <person name="Gallinger C."/>
            <person name="Pawlowski J."/>
            <person name="Sierra R."/>
            <person name="Euteneuer U."/>
            <person name="Pillet L."/>
            <person name="Moustafa A."/>
            <person name="Platzer M."/>
            <person name="Groth M."/>
            <person name="Szafranski K."/>
            <person name="Schliwa M."/>
        </authorList>
    </citation>
    <scope>NUCLEOTIDE SEQUENCE [LARGE SCALE GENOMIC DNA]</scope>
</reference>
<evidence type="ECO:0000259" key="1">
    <source>
        <dbReference type="Pfam" id="PF00248"/>
    </source>
</evidence>
<dbReference type="SUPFAM" id="SSF51430">
    <property type="entry name" value="NAD(P)-linked oxidoreductase"/>
    <property type="match status" value="1"/>
</dbReference>
<accession>X6MNC9</accession>
<dbReference type="PANTHER" id="PTHR11732">
    <property type="entry name" value="ALDO/KETO REDUCTASE"/>
    <property type="match status" value="1"/>
</dbReference>
<dbReference type="InterPro" id="IPR023210">
    <property type="entry name" value="NADP_OxRdtase_dom"/>
</dbReference>
<sequence length="381" mass="43630">MALRTSTKNLINNQRKIGSHYFSSFTAISSHTKSVQKLTDGYKLSHTRPGSNCIIPAVGFGTRGEDNSKIGKATDGALKVGYRHLDCARSNENEKEIGQVLRDHFGKGLKREDIWITSKLKNSEHPPSVGLYLYVNDCEDKSKRAKGTLEKKKKKKKGDGAPAFAVEETIKNLGVNYLDSILIEWPFRNHPKSVPTAFDIESYGFTYKLLHELVAQKLVRCVGVANCSMTKLSLLFEFCEDWKLPKPCINQVELHPYFQQPKMRAFAQFHQITLCATTPLGIPQRFVPFFFFFFILLASPAQVVLRWHLDRGVVCIPNATEESMIQQTAQALKVNLIEPHIQQINQLDKNHRLLRGEVYRWYQNQSWQELWDFEDAQNVQK</sequence>
<proteinExistence type="predicted"/>
<dbReference type="InterPro" id="IPR036812">
    <property type="entry name" value="NAD(P)_OxRdtase_dom_sf"/>
</dbReference>
<dbReference type="InterPro" id="IPR018170">
    <property type="entry name" value="Aldo/ket_reductase_CS"/>
</dbReference>
<dbReference type="OrthoDB" id="276363at2759"/>
<dbReference type="Pfam" id="PF00248">
    <property type="entry name" value="Aldo_ket_red"/>
    <property type="match status" value="1"/>
</dbReference>
<dbReference type="InterPro" id="IPR020471">
    <property type="entry name" value="AKR"/>
</dbReference>
<dbReference type="PROSITE" id="PS00798">
    <property type="entry name" value="ALDOKETO_REDUCTASE_1"/>
    <property type="match status" value="1"/>
</dbReference>
<evidence type="ECO:0000313" key="2">
    <source>
        <dbReference type="EMBL" id="ETO15498.1"/>
    </source>
</evidence>
<dbReference type="AlphaFoldDB" id="X6MNC9"/>
<feature type="domain" description="NADP-dependent oxidoreductase" evidence="1">
    <location>
        <begin position="70"/>
        <end position="281"/>
    </location>
</feature>
<dbReference type="CDD" id="cd19071">
    <property type="entry name" value="AKR_AKR1-5-like"/>
    <property type="match status" value="1"/>
</dbReference>
<dbReference type="OMA" id="ENEPEIG"/>
<dbReference type="Proteomes" id="UP000023152">
    <property type="component" value="Unassembled WGS sequence"/>
</dbReference>
<gene>
    <name evidence="2" type="ORF">RFI_21869</name>
</gene>
<organism evidence="2 3">
    <name type="scientific">Reticulomyxa filosa</name>
    <dbReference type="NCBI Taxonomy" id="46433"/>
    <lineage>
        <taxon>Eukaryota</taxon>
        <taxon>Sar</taxon>
        <taxon>Rhizaria</taxon>
        <taxon>Retaria</taxon>
        <taxon>Foraminifera</taxon>
        <taxon>Monothalamids</taxon>
        <taxon>Reticulomyxidae</taxon>
        <taxon>Reticulomyxa</taxon>
    </lineage>
</organism>
<comment type="caution">
    <text evidence="2">The sequence shown here is derived from an EMBL/GenBank/DDBJ whole genome shotgun (WGS) entry which is preliminary data.</text>
</comment>